<feature type="domain" description="Membrane transport protein MMPL" evidence="7">
    <location>
        <begin position="2"/>
        <end position="40"/>
    </location>
</feature>
<keyword evidence="5" id="KW-1133">Transmembrane helix</keyword>
<dbReference type="PANTHER" id="PTHR33406:SF6">
    <property type="entry name" value="MEMBRANE PROTEIN YDGH-RELATED"/>
    <property type="match status" value="1"/>
</dbReference>
<evidence type="ECO:0000256" key="1">
    <source>
        <dbReference type="ARBA" id="ARBA00004651"/>
    </source>
</evidence>
<evidence type="ECO:0000256" key="4">
    <source>
        <dbReference type="ARBA" id="ARBA00022692"/>
    </source>
</evidence>
<evidence type="ECO:0000256" key="2">
    <source>
        <dbReference type="ARBA" id="ARBA00010157"/>
    </source>
</evidence>
<protein>
    <submittedName>
        <fullName evidence="8">Unannotated protein</fullName>
    </submittedName>
</protein>
<dbReference type="AlphaFoldDB" id="A0A6J6D1X9"/>
<comment type="similarity">
    <text evidence="2">Belongs to the resistance-nodulation-cell division (RND) (TC 2.A.6) family. MmpL subfamily.</text>
</comment>
<dbReference type="Pfam" id="PF03176">
    <property type="entry name" value="MMPL"/>
    <property type="match status" value="1"/>
</dbReference>
<gene>
    <name evidence="8" type="ORF">UFOPK1508_00724</name>
</gene>
<accession>A0A6J6D1X9</accession>
<evidence type="ECO:0000256" key="3">
    <source>
        <dbReference type="ARBA" id="ARBA00022475"/>
    </source>
</evidence>
<dbReference type="PANTHER" id="PTHR33406">
    <property type="entry name" value="MEMBRANE PROTEIN MJ1562-RELATED"/>
    <property type="match status" value="1"/>
</dbReference>
<evidence type="ECO:0000256" key="5">
    <source>
        <dbReference type="ARBA" id="ARBA00022989"/>
    </source>
</evidence>
<evidence type="ECO:0000256" key="6">
    <source>
        <dbReference type="ARBA" id="ARBA00023136"/>
    </source>
</evidence>
<sequence length="47" mass="5318">MLGFGVAFAIILDATLVRALLVPALMRLFGERNWWAPKSMKKFTISH</sequence>
<evidence type="ECO:0000259" key="7">
    <source>
        <dbReference type="Pfam" id="PF03176"/>
    </source>
</evidence>
<comment type="subcellular location">
    <subcellularLocation>
        <location evidence="1">Cell membrane</location>
        <topology evidence="1">Multi-pass membrane protein</topology>
    </subcellularLocation>
</comment>
<organism evidence="8">
    <name type="scientific">freshwater metagenome</name>
    <dbReference type="NCBI Taxonomy" id="449393"/>
    <lineage>
        <taxon>unclassified sequences</taxon>
        <taxon>metagenomes</taxon>
        <taxon>ecological metagenomes</taxon>
    </lineage>
</organism>
<keyword evidence="4" id="KW-0812">Transmembrane</keyword>
<evidence type="ECO:0000313" key="8">
    <source>
        <dbReference type="EMBL" id="CAB4555768.1"/>
    </source>
</evidence>
<name>A0A6J6D1X9_9ZZZZ</name>
<dbReference type="InterPro" id="IPR050545">
    <property type="entry name" value="Mycobact_MmpL"/>
</dbReference>
<proteinExistence type="inferred from homology"/>
<keyword evidence="6" id="KW-0472">Membrane</keyword>
<dbReference type="InterPro" id="IPR004869">
    <property type="entry name" value="MMPL_dom"/>
</dbReference>
<reference evidence="8" key="1">
    <citation type="submission" date="2020-05" db="EMBL/GenBank/DDBJ databases">
        <authorList>
            <person name="Chiriac C."/>
            <person name="Salcher M."/>
            <person name="Ghai R."/>
            <person name="Kavagutti S V."/>
        </authorList>
    </citation>
    <scope>NUCLEOTIDE SEQUENCE</scope>
</reference>
<dbReference type="EMBL" id="CAEZSW010000098">
    <property type="protein sequence ID" value="CAB4555768.1"/>
    <property type="molecule type" value="Genomic_DNA"/>
</dbReference>
<dbReference type="GO" id="GO:0005886">
    <property type="term" value="C:plasma membrane"/>
    <property type="evidence" value="ECO:0007669"/>
    <property type="project" value="UniProtKB-SubCell"/>
</dbReference>
<keyword evidence="3" id="KW-1003">Cell membrane</keyword>